<dbReference type="CDD" id="cd00093">
    <property type="entry name" value="HTH_XRE"/>
    <property type="match status" value="1"/>
</dbReference>
<dbReference type="InterPro" id="IPR001387">
    <property type="entry name" value="Cro/C1-type_HTH"/>
</dbReference>
<name>A0A1T4QIM8_9FIRM</name>
<dbReference type="STRING" id="142842.SAMN02745118_02579"/>
<reference evidence="3" key="1">
    <citation type="submission" date="2017-02" db="EMBL/GenBank/DDBJ databases">
        <authorList>
            <person name="Varghese N."/>
            <person name="Submissions S."/>
        </authorList>
    </citation>
    <scope>NUCLEOTIDE SEQUENCE [LARGE SCALE GENOMIC DNA]</scope>
    <source>
        <strain evidence="3">ATCC BAA-73</strain>
    </source>
</reference>
<protein>
    <submittedName>
        <fullName evidence="2">Helix-turn-helix</fullName>
    </submittedName>
</protein>
<dbReference type="Proteomes" id="UP000190625">
    <property type="component" value="Unassembled WGS sequence"/>
</dbReference>
<organism evidence="2 3">
    <name type="scientific">Selenihalanaerobacter shriftii</name>
    <dbReference type="NCBI Taxonomy" id="142842"/>
    <lineage>
        <taxon>Bacteria</taxon>
        <taxon>Bacillati</taxon>
        <taxon>Bacillota</taxon>
        <taxon>Clostridia</taxon>
        <taxon>Halanaerobiales</taxon>
        <taxon>Halobacteroidaceae</taxon>
        <taxon>Selenihalanaerobacter</taxon>
    </lineage>
</organism>
<dbReference type="SUPFAM" id="SSF47413">
    <property type="entry name" value="lambda repressor-like DNA-binding domains"/>
    <property type="match status" value="1"/>
</dbReference>
<gene>
    <name evidence="2" type="ORF">SAMN02745118_02579</name>
</gene>
<dbReference type="OrthoDB" id="2111891at2"/>
<dbReference type="AlphaFoldDB" id="A0A1T4QIM8"/>
<accession>A0A1T4QIM8</accession>
<dbReference type="Gene3D" id="1.10.260.40">
    <property type="entry name" value="lambda repressor-like DNA-binding domains"/>
    <property type="match status" value="1"/>
</dbReference>
<evidence type="ECO:0000313" key="3">
    <source>
        <dbReference type="Proteomes" id="UP000190625"/>
    </source>
</evidence>
<sequence length="121" mass="13961">MSKFNKLVGARIQDQLDKIEWSQAQLAEKLDTSRQVINKIIHGRKNITIQEVKSIANILNVDLQQLIQPFDKEEDKEPIITFMGEVNSKGAKKGLQHAQNIMDLVIFHRDIKDNHQKLFSN</sequence>
<dbReference type="SMART" id="SM00530">
    <property type="entry name" value="HTH_XRE"/>
    <property type="match status" value="1"/>
</dbReference>
<evidence type="ECO:0000313" key="2">
    <source>
        <dbReference type="EMBL" id="SKA03559.1"/>
    </source>
</evidence>
<dbReference type="RefSeq" id="WP_078810990.1">
    <property type="nucleotide sequence ID" value="NZ_FUWM01000028.1"/>
</dbReference>
<keyword evidence="3" id="KW-1185">Reference proteome</keyword>
<feature type="domain" description="HTH cro/C1-type" evidence="1">
    <location>
        <begin position="21"/>
        <end position="66"/>
    </location>
</feature>
<proteinExistence type="predicted"/>
<dbReference type="GO" id="GO:0003677">
    <property type="term" value="F:DNA binding"/>
    <property type="evidence" value="ECO:0007669"/>
    <property type="project" value="InterPro"/>
</dbReference>
<dbReference type="InterPro" id="IPR010982">
    <property type="entry name" value="Lambda_DNA-bd_dom_sf"/>
</dbReference>
<dbReference type="PROSITE" id="PS50943">
    <property type="entry name" value="HTH_CROC1"/>
    <property type="match status" value="1"/>
</dbReference>
<evidence type="ECO:0000259" key="1">
    <source>
        <dbReference type="PROSITE" id="PS50943"/>
    </source>
</evidence>
<dbReference type="Pfam" id="PF01381">
    <property type="entry name" value="HTH_3"/>
    <property type="match status" value="1"/>
</dbReference>
<dbReference type="EMBL" id="FUWM01000028">
    <property type="protein sequence ID" value="SKA03559.1"/>
    <property type="molecule type" value="Genomic_DNA"/>
</dbReference>